<dbReference type="HOGENOM" id="CLU_035161_0_0_1"/>
<reference evidence="4" key="1">
    <citation type="journal article" date="2014" name="Proc. Natl. Acad. Sci. U.S.A.">
        <title>Extensive sampling of basidiomycete genomes demonstrates inadequacy of the white-rot/brown-rot paradigm for wood decay fungi.</title>
        <authorList>
            <person name="Riley R."/>
            <person name="Salamov A.A."/>
            <person name="Brown D.W."/>
            <person name="Nagy L.G."/>
            <person name="Floudas D."/>
            <person name="Held B.W."/>
            <person name="Levasseur A."/>
            <person name="Lombard V."/>
            <person name="Morin E."/>
            <person name="Otillar R."/>
            <person name="Lindquist E.A."/>
            <person name="Sun H."/>
            <person name="LaButti K.M."/>
            <person name="Schmutz J."/>
            <person name="Jabbour D."/>
            <person name="Luo H."/>
            <person name="Baker S.E."/>
            <person name="Pisabarro A.G."/>
            <person name="Walton J.D."/>
            <person name="Blanchette R.A."/>
            <person name="Henrissat B."/>
            <person name="Martin F."/>
            <person name="Cullen D."/>
            <person name="Hibbett D.S."/>
            <person name="Grigoriev I.V."/>
        </authorList>
    </citation>
    <scope>NUCLEOTIDE SEQUENCE [LARGE SCALE GENOMIC DNA]</scope>
    <source>
        <strain evidence="4">PC15</strain>
    </source>
</reference>
<dbReference type="OrthoDB" id="5595379at2759"/>
<name>A0A067NF00_PLEO1</name>
<dbReference type="AlphaFoldDB" id="A0A067NF00"/>
<dbReference type="InParanoid" id="A0A067NF00"/>
<feature type="compositionally biased region" description="Pro residues" evidence="1">
    <location>
        <begin position="275"/>
        <end position="284"/>
    </location>
</feature>
<evidence type="ECO:0000259" key="2">
    <source>
        <dbReference type="Pfam" id="PF14616"/>
    </source>
</evidence>
<feature type="region of interest" description="Disordered" evidence="1">
    <location>
        <begin position="210"/>
        <end position="299"/>
    </location>
</feature>
<organism evidence="3 4">
    <name type="scientific">Pleurotus ostreatus (strain PC15)</name>
    <name type="common">Oyster mushroom</name>
    <dbReference type="NCBI Taxonomy" id="1137138"/>
    <lineage>
        <taxon>Eukaryota</taxon>
        <taxon>Fungi</taxon>
        <taxon>Dikarya</taxon>
        <taxon>Basidiomycota</taxon>
        <taxon>Agaricomycotina</taxon>
        <taxon>Agaricomycetes</taxon>
        <taxon>Agaricomycetidae</taxon>
        <taxon>Agaricales</taxon>
        <taxon>Pleurotineae</taxon>
        <taxon>Pleurotaceae</taxon>
        <taxon>Pleurotus</taxon>
    </lineage>
</organism>
<dbReference type="Pfam" id="PF14616">
    <property type="entry name" value="Rua1_C"/>
    <property type="match status" value="1"/>
</dbReference>
<evidence type="ECO:0000256" key="1">
    <source>
        <dbReference type="SAM" id="MobiDB-lite"/>
    </source>
</evidence>
<evidence type="ECO:0000313" key="4">
    <source>
        <dbReference type="Proteomes" id="UP000027073"/>
    </source>
</evidence>
<feature type="compositionally biased region" description="Polar residues" evidence="1">
    <location>
        <begin position="210"/>
        <end position="222"/>
    </location>
</feature>
<dbReference type="EMBL" id="KL198014">
    <property type="protein sequence ID" value="KDQ22692.1"/>
    <property type="molecule type" value="Genomic_DNA"/>
</dbReference>
<evidence type="ECO:0000313" key="3">
    <source>
        <dbReference type="EMBL" id="KDQ22692.1"/>
    </source>
</evidence>
<dbReference type="PANTHER" id="PTHR28125:SF2">
    <property type="entry name" value="MEIOTIC EXPRESSION UP-REGULATED PROTEIN 26"/>
    <property type="match status" value="1"/>
</dbReference>
<dbReference type="Proteomes" id="UP000027073">
    <property type="component" value="Unassembled WGS sequence"/>
</dbReference>
<dbReference type="VEuPathDB" id="FungiDB:PLEOSDRAFT_1109792"/>
<sequence length="514" mass="55995">MTAHDEDIWENLYRAYTADLGLKTHFYYPTGLSDLSKPPSPGSEATASDSSILAGLRSEASYTLSPTMTLLNGAPPSPTCLASPSTRGSTAALPSLSPIFAAEANPFEKPFEGSLPARDWSRSVSLVSPVIRAAPLPPSPSVPAPSDILTPSRKVNGQNGQAFEPSSSTAAINDSPEIPLRDLFSLSKRIPNSVVSPLLQCSTPTAVQFDTSTSPLTPMSEVSGSSGSSNGNKRKATWPVSPTPPPRKRLTRSNNKENIPPYATPPATVLSASPPSEPQTPPVHSPIQNDQDGHPQRTFPENIEISSKFPLFYRRFPASSYFHTDPLEFVFPFSIKIAADWNIPHSNHTAVFKKSHPGGIYNPPRDAFDLYTPRFVKGKGREKVGMCPVCVEDPARGGEGKRVWLSMKFSALKYYHMQYAHGISAMSGSPFSPPVALRTIARQSPGKKEKPTLQQGKCHKCRKWVPIEGVRETDLKVKEIMWWKHAAACHQGGNLEGEGDVFVEDEVFRQLSLL</sequence>
<feature type="domain" description="Transcription regulator Rua1 C-terminal" evidence="2">
    <location>
        <begin position="366"/>
        <end position="490"/>
    </location>
</feature>
<dbReference type="InterPro" id="IPR028012">
    <property type="entry name" value="Rua1_C"/>
</dbReference>
<dbReference type="STRING" id="1137138.A0A067NF00"/>
<accession>A0A067NF00</accession>
<proteinExistence type="predicted"/>
<dbReference type="PANTHER" id="PTHR28125">
    <property type="entry name" value="MEIOTIC EXPRESSION UP-REGULATED PROTEIN 26"/>
    <property type="match status" value="1"/>
</dbReference>
<protein>
    <recommendedName>
        <fullName evidence="2">Transcription regulator Rua1 C-terminal domain-containing protein</fullName>
    </recommendedName>
</protein>
<gene>
    <name evidence="3" type="ORF">PLEOSDRAFT_1109792</name>
</gene>